<accession>A0A9D5HYB3</accession>
<reference evidence="2" key="1">
    <citation type="submission" date="2022-10" db="EMBL/GenBank/DDBJ databases">
        <title>Adaptive evolution leads to modifications in subtelomeric GC content in a zoonotic Cryptosporidium species.</title>
        <authorList>
            <person name="Li J."/>
            <person name="Feng Y."/>
            <person name="Xiao L."/>
        </authorList>
    </citation>
    <scope>NUCLEOTIDE SEQUENCE</scope>
    <source>
        <strain evidence="2">33844</strain>
    </source>
</reference>
<gene>
    <name evidence="2" type="ORF">OJ253_1014</name>
</gene>
<feature type="compositionally biased region" description="Low complexity" evidence="1">
    <location>
        <begin position="1159"/>
        <end position="1177"/>
    </location>
</feature>
<comment type="caution">
    <text evidence="2">The sequence shown here is derived from an EMBL/GenBank/DDBJ whole genome shotgun (WGS) entry which is preliminary data.</text>
</comment>
<organism evidence="2">
    <name type="scientific">Cryptosporidium canis</name>
    <dbReference type="NCBI Taxonomy" id="195482"/>
    <lineage>
        <taxon>Eukaryota</taxon>
        <taxon>Sar</taxon>
        <taxon>Alveolata</taxon>
        <taxon>Apicomplexa</taxon>
        <taxon>Conoidasida</taxon>
        <taxon>Coccidia</taxon>
        <taxon>Eucoccidiorida</taxon>
        <taxon>Eimeriorina</taxon>
        <taxon>Cryptosporidiidae</taxon>
        <taxon>Cryptosporidium</taxon>
    </lineage>
</organism>
<protein>
    <submittedName>
        <fullName evidence="2">TRAFAC type P-loop GTPase that may be related tokinesin</fullName>
    </submittedName>
</protein>
<proteinExistence type="predicted"/>
<feature type="region of interest" description="Disordered" evidence="1">
    <location>
        <begin position="1152"/>
        <end position="1177"/>
    </location>
</feature>
<sequence>MEGGVIHLKKEKSSVRTFLRFCPSKKKEYCENTKESQWIFNTGDHGKSVKASRKSSISKTRCCTVTDEIFKEDVCNSEIYRKTMLQQHAVNVLDGISTNIIICGPHKTGKTNLLIGSQRSIGLVLQSIYDIFAAIRCYTSGIHLNEKGVNTETNGNFDRLFVVKASVLEIGEDSSNFKLDNVRDLINPENALQLVKNLGELGYTIRGEHEHLFENEEKLVASILSAVAKKKVLDSIRRERLNERKKKKTPEQIQNTIFGDFGERWIKDDVLGSLVITISVESVDKSELENNIKKSEKVVNTTHVNVGTLRFFEISSCVSTSSNVKTVIPLFGLLDLSFEIRKYCYTNEKSNRINITNISSYIASTITESNLIVIGALSRSPIEKKCCIRPVLAPYDNQSTIQPHSIFDTLQLLEYIGNSMKFPIYPQRNCYKKPFIQSKLIEICRKNAMGDNNKIYGKMIIKSERGIWQSESSGRVTRIIRLLTFINRSIEGSGILRILMSGNEDDIIRIYCESIIGSGVIDLDGYQTNNSAGNWFQIDDNKLPKQKLEERRKLGYINQIEQKHFKDVNIQKTVVSDDKKVRFEHEKKEIKDGIDDQIDKKLRNLDFTTKNNKIDDIHYKDSSENKAPKQIKQSLKFDEVLLSSSNDEHFSDENGVDITDIFDSRALENDRKELDKDFNVNLCEKLDENGAIPNEKMCISGNIGKIKNIDKCIGDSLQFNNYMDEKIGPDSNIFDPVKQYEKLLKKTISLNKLQKSIMENQEKIFRDKCIDADLDDKNMNHYISNLEGKSPSMYYPLANKKAIEASKKAIEASKKAIAASKHFYEKNVNHTRGKIHEQIPASKNFPQVDIYAPSYDSDIEYDKFQNPKNIVFDLKSPNESDEESLEQPLKPHYETKYSGEKNTCPCCEQLSKRNKCNCHYADASVNFNGISETSVNTDKSLFLYYEPGAGINEKIKPNGRSWDIFVNVPERFVGANSLGFGNRISYQDINQEHRHDYFNDYSITPDTPIKDSFEMIEDEYFSSNNSENDKNMLQAEMSGQSKFATLNNNTSNDNTNHENLVTIEKETERIKHNIFDDLMEIKKQTSNLKHQFQLDPKLFRPLYDSNTPELCSKIFKDTYDERVGNFDSGYCLTNHQNLTRRSSFENSNHLHYKSENHTSSDYSNYNSENSSEGNSLENINFTSHQRNQYCSPNNTENYSQDKYLEEIEMDINEQISRFAGYVNSDIFDKTYSEESEICNDNRSNHNNIPIEGIIREVGCCHTKYILPFPKHLKPQIIRGTNNFQFPYLKSLY</sequence>
<dbReference type="OrthoDB" id="344025at2759"/>
<dbReference type="InterPro" id="IPR036961">
    <property type="entry name" value="Kinesin_motor_dom_sf"/>
</dbReference>
<dbReference type="SUPFAM" id="SSF52540">
    <property type="entry name" value="P-loop containing nucleoside triphosphate hydrolases"/>
    <property type="match status" value="1"/>
</dbReference>
<dbReference type="EMBL" id="JAPCXC010000021">
    <property type="protein sequence ID" value="KAJ1610915.1"/>
    <property type="molecule type" value="Genomic_DNA"/>
</dbReference>
<evidence type="ECO:0000256" key="1">
    <source>
        <dbReference type="SAM" id="MobiDB-lite"/>
    </source>
</evidence>
<dbReference type="Gene3D" id="3.40.850.10">
    <property type="entry name" value="Kinesin motor domain"/>
    <property type="match status" value="1"/>
</dbReference>
<evidence type="ECO:0000313" key="2">
    <source>
        <dbReference type="EMBL" id="KAJ1610915.1"/>
    </source>
</evidence>
<dbReference type="InterPro" id="IPR027417">
    <property type="entry name" value="P-loop_NTPase"/>
</dbReference>
<name>A0A9D5HYB3_9CRYT</name>
<dbReference type="Proteomes" id="UP001067231">
    <property type="component" value="Unassembled WGS sequence"/>
</dbReference>